<feature type="binding site" evidence="2">
    <location>
        <begin position="45"/>
        <end position="48"/>
    </location>
    <ligand>
        <name>substrate</name>
    </ligand>
</feature>
<comment type="function">
    <text evidence="2">Catalyzes the formation of methylglyoxal from dihydroxyacetone phosphate.</text>
</comment>
<dbReference type="SUPFAM" id="SSF52335">
    <property type="entry name" value="Methylglyoxal synthase-like"/>
    <property type="match status" value="1"/>
</dbReference>
<gene>
    <name evidence="2" type="primary">mgsA</name>
    <name evidence="5" type="ORF">ADIARSV_3139</name>
</gene>
<proteinExistence type="inferred from homology"/>
<dbReference type="PROSITE" id="PS51855">
    <property type="entry name" value="MGS"/>
    <property type="match status" value="1"/>
</dbReference>
<dbReference type="CDD" id="cd01422">
    <property type="entry name" value="MGS"/>
    <property type="match status" value="1"/>
</dbReference>
<reference evidence="5 6" key="1">
    <citation type="journal article" date="2013" name="Genome Announc.">
        <title>Draft Genome Sequence of Arcticibacter svalbardensis Strain MN12-7T, a Member of the Family Sphingobacteriaceae Isolated from an Arctic Soil Sample.</title>
        <authorList>
            <person name="Shivaji S."/>
            <person name="Ara S."/>
            <person name="Prasad S."/>
            <person name="Manasa B.P."/>
            <person name="Begum Z."/>
            <person name="Singh A."/>
            <person name="Kumar Pinnaka A."/>
        </authorList>
    </citation>
    <scope>NUCLEOTIDE SEQUENCE [LARGE SCALE GENOMIC DNA]</scope>
    <source>
        <strain evidence="5 6">MN12-7</strain>
    </source>
</reference>
<feature type="domain" description="MGS-like" evidence="4">
    <location>
        <begin position="6"/>
        <end position="137"/>
    </location>
</feature>
<dbReference type="PIRSF" id="PIRSF006614">
    <property type="entry name" value="Methylglyox_syn"/>
    <property type="match status" value="1"/>
</dbReference>
<dbReference type="InterPro" id="IPR036914">
    <property type="entry name" value="MGS-like_dom_sf"/>
</dbReference>
<dbReference type="AlphaFoldDB" id="R9GPT0"/>
<dbReference type="NCBIfam" id="NF003559">
    <property type="entry name" value="PRK05234.1"/>
    <property type="match status" value="1"/>
</dbReference>
<keyword evidence="6" id="KW-1185">Reference proteome</keyword>
<dbReference type="HAMAP" id="MF_00549">
    <property type="entry name" value="Methylglyoxal_synth"/>
    <property type="match status" value="1"/>
</dbReference>
<dbReference type="EMBL" id="AQPN01000106">
    <property type="protein sequence ID" value="EOR93698.1"/>
    <property type="molecule type" value="Genomic_DNA"/>
</dbReference>
<dbReference type="PANTHER" id="PTHR30492">
    <property type="entry name" value="METHYLGLYOXAL SYNTHASE"/>
    <property type="match status" value="1"/>
</dbReference>
<sequence>MIYKQIKIMSQKTIALIAHDGKKDEMVAFVTAYHDILKPMNLFATGTTGSRIQATGLDVTRKLSGPAGGDAQIAAMAAEGKLNAIIFFRDPLGMHPHEPDIQMLLRVCDVHNVPLATNPASARYLLLGIIEEKESTL</sequence>
<dbReference type="NCBIfam" id="TIGR00160">
    <property type="entry name" value="MGSA"/>
    <property type="match status" value="1"/>
</dbReference>
<comment type="catalytic activity">
    <reaction evidence="2">
        <text>dihydroxyacetone phosphate = methylglyoxal + phosphate</text>
        <dbReference type="Rhea" id="RHEA:17937"/>
        <dbReference type="ChEBI" id="CHEBI:17158"/>
        <dbReference type="ChEBI" id="CHEBI:43474"/>
        <dbReference type="ChEBI" id="CHEBI:57642"/>
        <dbReference type="EC" id="4.2.3.3"/>
    </reaction>
</comment>
<dbReference type="eggNOG" id="COG1803">
    <property type="taxonomic scope" value="Bacteria"/>
</dbReference>
<evidence type="ECO:0000259" key="4">
    <source>
        <dbReference type="PROSITE" id="PS51855"/>
    </source>
</evidence>
<dbReference type="GO" id="GO:0008929">
    <property type="term" value="F:methylglyoxal synthase activity"/>
    <property type="evidence" value="ECO:0007669"/>
    <property type="project" value="UniProtKB-UniRule"/>
</dbReference>
<dbReference type="STRING" id="1150600.ADIARSV_3139"/>
<accession>R9GPT0</accession>
<feature type="binding site" evidence="2">
    <location>
        <position position="23"/>
    </location>
    <ligand>
        <name>substrate</name>
    </ligand>
</feature>
<organism evidence="5 6">
    <name type="scientific">Arcticibacter svalbardensis MN12-7</name>
    <dbReference type="NCBI Taxonomy" id="1150600"/>
    <lineage>
        <taxon>Bacteria</taxon>
        <taxon>Pseudomonadati</taxon>
        <taxon>Bacteroidota</taxon>
        <taxon>Sphingobacteriia</taxon>
        <taxon>Sphingobacteriales</taxon>
        <taxon>Sphingobacteriaceae</taxon>
        <taxon>Arcticibacter</taxon>
    </lineage>
</organism>
<dbReference type="GO" id="GO:0019242">
    <property type="term" value="P:methylglyoxal biosynthetic process"/>
    <property type="evidence" value="ECO:0007669"/>
    <property type="project" value="UniProtKB-UniRule"/>
</dbReference>
<comment type="similarity">
    <text evidence="1 2">Belongs to the methylglyoxal synthase family.</text>
</comment>
<dbReference type="SMART" id="SM00851">
    <property type="entry name" value="MGS"/>
    <property type="match status" value="1"/>
</dbReference>
<dbReference type="InterPro" id="IPR011607">
    <property type="entry name" value="MGS-like_dom"/>
</dbReference>
<evidence type="ECO:0000256" key="2">
    <source>
        <dbReference type="HAMAP-Rule" id="MF_00549"/>
    </source>
</evidence>
<dbReference type="Gene3D" id="3.40.50.1380">
    <property type="entry name" value="Methylglyoxal synthase-like domain"/>
    <property type="match status" value="1"/>
</dbReference>
<evidence type="ECO:0000313" key="6">
    <source>
        <dbReference type="Proteomes" id="UP000014174"/>
    </source>
</evidence>
<evidence type="ECO:0000256" key="3">
    <source>
        <dbReference type="PIRSR" id="PIRSR006614-1"/>
    </source>
</evidence>
<dbReference type="GO" id="GO:0005829">
    <property type="term" value="C:cytosol"/>
    <property type="evidence" value="ECO:0007669"/>
    <property type="project" value="TreeGrafter"/>
</dbReference>
<protein>
    <recommendedName>
        <fullName evidence="2">Methylglyoxal synthase</fullName>
        <shortName evidence="2">MGS</shortName>
        <ecNumber evidence="2">4.2.3.3</ecNumber>
    </recommendedName>
</protein>
<dbReference type="InterPro" id="IPR004363">
    <property type="entry name" value="Methylgl_synth"/>
</dbReference>
<dbReference type="Pfam" id="PF02142">
    <property type="entry name" value="MGS"/>
    <property type="match status" value="1"/>
</dbReference>
<name>R9GPT0_9SPHI</name>
<evidence type="ECO:0000313" key="5">
    <source>
        <dbReference type="EMBL" id="EOR93698.1"/>
    </source>
</evidence>
<dbReference type="PANTHER" id="PTHR30492:SF0">
    <property type="entry name" value="METHYLGLYOXAL SYNTHASE"/>
    <property type="match status" value="1"/>
</dbReference>
<dbReference type="Proteomes" id="UP000014174">
    <property type="component" value="Unassembled WGS sequence"/>
</dbReference>
<comment type="caution">
    <text evidence="5">The sequence shown here is derived from an EMBL/GenBank/DDBJ whole genome shotgun (WGS) entry which is preliminary data.</text>
</comment>
<evidence type="ECO:0000256" key="1">
    <source>
        <dbReference type="ARBA" id="ARBA00006287"/>
    </source>
</evidence>
<feature type="active site" description="Proton donor/acceptor" evidence="2 3">
    <location>
        <position position="70"/>
    </location>
</feature>
<feature type="binding site" evidence="2">
    <location>
        <position position="97"/>
    </location>
    <ligand>
        <name>substrate</name>
    </ligand>
</feature>
<feature type="binding site" evidence="2">
    <location>
        <begin position="64"/>
        <end position="65"/>
    </location>
    <ligand>
        <name>substrate</name>
    </ligand>
</feature>
<dbReference type="PATRIC" id="fig|1150600.3.peg.3107"/>
<keyword evidence="2 5" id="KW-0456">Lyase</keyword>
<dbReference type="EC" id="4.2.3.3" evidence="2"/>
<feature type="binding site" evidence="2">
    <location>
        <position position="19"/>
    </location>
    <ligand>
        <name>substrate</name>
    </ligand>
</feature>